<comment type="caution">
    <text evidence="1">The sequence shown here is derived from an EMBL/GenBank/DDBJ whole genome shotgun (WGS) entry which is preliminary data.</text>
</comment>
<sequence length="95" mass="10770">MHLACQKNLTTTKLSGNGRKDPNLSLPLSFGVSKFFWQAKCIIAKEQFFYCIWLAQKILKTPKLSGNGRLGSFCQNFFWQTKNGSIVGYSWSISI</sequence>
<reference evidence="1" key="1">
    <citation type="submission" date="2021-09" db="EMBL/GenBank/DDBJ databases">
        <authorList>
            <consortium name="AG Swart"/>
            <person name="Singh M."/>
            <person name="Singh A."/>
            <person name="Seah K."/>
            <person name="Emmerich C."/>
        </authorList>
    </citation>
    <scope>NUCLEOTIDE SEQUENCE</scope>
    <source>
        <strain evidence="1">ATCC30299</strain>
    </source>
</reference>
<protein>
    <submittedName>
        <fullName evidence="1">Uncharacterized protein</fullName>
    </submittedName>
</protein>
<dbReference type="Proteomes" id="UP001162131">
    <property type="component" value="Unassembled WGS sequence"/>
</dbReference>
<accession>A0AAU9IER4</accession>
<evidence type="ECO:0000313" key="2">
    <source>
        <dbReference type="Proteomes" id="UP001162131"/>
    </source>
</evidence>
<evidence type="ECO:0000313" key="1">
    <source>
        <dbReference type="EMBL" id="CAG9313894.1"/>
    </source>
</evidence>
<keyword evidence="2" id="KW-1185">Reference proteome</keyword>
<gene>
    <name evidence="1" type="ORF">BSTOLATCC_MIC10100</name>
</gene>
<proteinExistence type="predicted"/>
<name>A0AAU9IER4_9CILI</name>
<dbReference type="AlphaFoldDB" id="A0AAU9IER4"/>
<organism evidence="1 2">
    <name type="scientific">Blepharisma stoltei</name>
    <dbReference type="NCBI Taxonomy" id="1481888"/>
    <lineage>
        <taxon>Eukaryota</taxon>
        <taxon>Sar</taxon>
        <taxon>Alveolata</taxon>
        <taxon>Ciliophora</taxon>
        <taxon>Postciliodesmatophora</taxon>
        <taxon>Heterotrichea</taxon>
        <taxon>Heterotrichida</taxon>
        <taxon>Blepharismidae</taxon>
        <taxon>Blepharisma</taxon>
    </lineage>
</organism>
<dbReference type="EMBL" id="CAJZBQ010000011">
    <property type="protein sequence ID" value="CAG9313894.1"/>
    <property type="molecule type" value="Genomic_DNA"/>
</dbReference>